<dbReference type="SUPFAM" id="SSF57850">
    <property type="entry name" value="RING/U-box"/>
    <property type="match status" value="1"/>
</dbReference>
<keyword evidence="8" id="KW-1185">Reference proteome</keyword>
<gene>
    <name evidence="4" type="ORF">TIFTF001_036873</name>
    <name evidence="5" type="ORF">TIFTF001_036877</name>
    <name evidence="6" type="ORF">TIFTF001_036883</name>
    <name evidence="7" type="ORF">TIFTF001_036887</name>
</gene>
<dbReference type="PANTHER" id="PTHR46719:SF7">
    <property type="entry name" value="RING-H2 FINGER PROTEIN ATL71-RELATED"/>
    <property type="match status" value="1"/>
</dbReference>
<dbReference type="AlphaFoldDB" id="A0AA88E481"/>
<accession>A0AA88E481</accession>
<organism evidence="4 8">
    <name type="scientific">Ficus carica</name>
    <name type="common">Common fig</name>
    <dbReference type="NCBI Taxonomy" id="3494"/>
    <lineage>
        <taxon>Eukaryota</taxon>
        <taxon>Viridiplantae</taxon>
        <taxon>Streptophyta</taxon>
        <taxon>Embryophyta</taxon>
        <taxon>Tracheophyta</taxon>
        <taxon>Spermatophyta</taxon>
        <taxon>Magnoliopsida</taxon>
        <taxon>eudicotyledons</taxon>
        <taxon>Gunneridae</taxon>
        <taxon>Pentapetalae</taxon>
        <taxon>rosids</taxon>
        <taxon>fabids</taxon>
        <taxon>Rosales</taxon>
        <taxon>Moraceae</taxon>
        <taxon>Ficeae</taxon>
        <taxon>Ficus</taxon>
    </lineage>
</organism>
<evidence type="ECO:0000256" key="2">
    <source>
        <dbReference type="SAM" id="Phobius"/>
    </source>
</evidence>
<evidence type="ECO:0000313" key="7">
    <source>
        <dbReference type="EMBL" id="GMN67827.1"/>
    </source>
</evidence>
<name>A0AA88E481_FICCA</name>
<feature type="domain" description="RING-type" evidence="3">
    <location>
        <begin position="94"/>
        <end position="136"/>
    </location>
</feature>
<keyword evidence="1" id="KW-0479">Metal-binding</keyword>
<dbReference type="EMBL" id="BTGU01000503">
    <property type="protein sequence ID" value="GMN67812.1"/>
    <property type="molecule type" value="Genomic_DNA"/>
</dbReference>
<protein>
    <recommendedName>
        <fullName evidence="3">RING-type domain-containing protein</fullName>
    </recommendedName>
</protein>
<dbReference type="Gene3D" id="3.30.40.10">
    <property type="entry name" value="Zinc/RING finger domain, C3HC4 (zinc finger)"/>
    <property type="match status" value="1"/>
</dbReference>
<proteinExistence type="predicted"/>
<keyword evidence="1" id="KW-0863">Zinc-finger</keyword>
<keyword evidence="2" id="KW-0812">Transmembrane</keyword>
<dbReference type="InterPro" id="IPR045899">
    <property type="entry name" value="ATL71-like"/>
</dbReference>
<dbReference type="EMBL" id="BTGU01000504">
    <property type="protein sequence ID" value="GMN67817.1"/>
    <property type="molecule type" value="Genomic_DNA"/>
</dbReference>
<keyword evidence="2" id="KW-1133">Transmembrane helix</keyword>
<reference evidence="4" key="1">
    <citation type="submission" date="2023-07" db="EMBL/GenBank/DDBJ databases">
        <title>draft genome sequence of fig (Ficus carica).</title>
        <authorList>
            <person name="Takahashi T."/>
            <person name="Nishimura K."/>
        </authorList>
    </citation>
    <scope>NUCLEOTIDE SEQUENCE</scope>
</reference>
<dbReference type="Pfam" id="PF13639">
    <property type="entry name" value="zf-RING_2"/>
    <property type="match status" value="1"/>
</dbReference>
<evidence type="ECO:0000256" key="1">
    <source>
        <dbReference type="PROSITE-ProRule" id="PRU00175"/>
    </source>
</evidence>
<dbReference type="InterPro" id="IPR001841">
    <property type="entry name" value="Znf_RING"/>
</dbReference>
<dbReference type="EMBL" id="BTGU01000506">
    <property type="protein sequence ID" value="GMN67827.1"/>
    <property type="molecule type" value="Genomic_DNA"/>
</dbReference>
<dbReference type="GO" id="GO:0008270">
    <property type="term" value="F:zinc ion binding"/>
    <property type="evidence" value="ECO:0007669"/>
    <property type="project" value="UniProtKB-KW"/>
</dbReference>
<dbReference type="PANTHER" id="PTHR46719">
    <property type="entry name" value="TRANSCRIPTION FACTOR C2H2 FAMILY-RELATED"/>
    <property type="match status" value="1"/>
</dbReference>
<dbReference type="PROSITE" id="PS50089">
    <property type="entry name" value="ZF_RING_2"/>
    <property type="match status" value="1"/>
</dbReference>
<dbReference type="SMART" id="SM00184">
    <property type="entry name" value="RING"/>
    <property type="match status" value="1"/>
</dbReference>
<sequence>MMMINDSSSKTASSPLHVGILLGSLLAVMVVLMIASYCTSRLSRLSVLPRNDNNPTVEGGGSVPSTVVIDEAVLERFPKLPYSQAKLRINEGNCSVCLEDYIESDVLRLLPDCGHAFHLKCVDPWLRLRPTCPLCRSSPDVVTASRDELV</sequence>
<evidence type="ECO:0000313" key="6">
    <source>
        <dbReference type="EMBL" id="GMN67822.1"/>
    </source>
</evidence>
<keyword evidence="2" id="KW-0472">Membrane</keyword>
<dbReference type="InterPro" id="IPR013083">
    <property type="entry name" value="Znf_RING/FYVE/PHD"/>
</dbReference>
<feature type="transmembrane region" description="Helical" evidence="2">
    <location>
        <begin position="20"/>
        <end position="40"/>
    </location>
</feature>
<evidence type="ECO:0000313" key="8">
    <source>
        <dbReference type="Proteomes" id="UP001187192"/>
    </source>
</evidence>
<dbReference type="EMBL" id="BTGU01000505">
    <property type="protein sequence ID" value="GMN67822.1"/>
    <property type="molecule type" value="Genomic_DNA"/>
</dbReference>
<comment type="caution">
    <text evidence="4">The sequence shown here is derived from an EMBL/GenBank/DDBJ whole genome shotgun (WGS) entry which is preliminary data.</text>
</comment>
<evidence type="ECO:0000259" key="3">
    <source>
        <dbReference type="PROSITE" id="PS50089"/>
    </source>
</evidence>
<dbReference type="CDD" id="cd16461">
    <property type="entry name" value="RING-H2_EL5-like"/>
    <property type="match status" value="1"/>
</dbReference>
<dbReference type="Proteomes" id="UP001187192">
    <property type="component" value="Unassembled WGS sequence"/>
</dbReference>
<keyword evidence="1" id="KW-0862">Zinc</keyword>
<evidence type="ECO:0000313" key="5">
    <source>
        <dbReference type="EMBL" id="GMN67817.1"/>
    </source>
</evidence>
<evidence type="ECO:0000313" key="4">
    <source>
        <dbReference type="EMBL" id="GMN67812.1"/>
    </source>
</evidence>